<dbReference type="SUPFAM" id="SSF82093">
    <property type="entry name" value="Heme chaperone CcmE"/>
    <property type="match status" value="1"/>
</dbReference>
<evidence type="ECO:0000256" key="1">
    <source>
        <dbReference type="ARBA" id="ARBA00004370"/>
    </source>
</evidence>
<keyword evidence="8" id="KW-0472">Membrane</keyword>
<dbReference type="GO" id="GO:0046872">
    <property type="term" value="F:metal ion binding"/>
    <property type="evidence" value="ECO:0007669"/>
    <property type="project" value="UniProtKB-KW"/>
</dbReference>
<dbReference type="InterPro" id="IPR012340">
    <property type="entry name" value="NA-bd_OB-fold"/>
</dbReference>
<dbReference type="EMBL" id="UINC01046461">
    <property type="protein sequence ID" value="SVB54512.1"/>
    <property type="molecule type" value="Genomic_DNA"/>
</dbReference>
<evidence type="ECO:0000256" key="7">
    <source>
        <dbReference type="ARBA" id="ARBA00023004"/>
    </source>
</evidence>
<comment type="subcellular location">
    <subcellularLocation>
        <location evidence="1">Membrane</location>
    </subcellularLocation>
</comment>
<dbReference type="PANTHER" id="PTHR34128">
    <property type="entry name" value="CYTOCHROME C-TYPE BIOGENESIS PROTEIN CCME HOMOLOG, MITOCHONDRIAL"/>
    <property type="match status" value="1"/>
</dbReference>
<organism evidence="9">
    <name type="scientific">marine metagenome</name>
    <dbReference type="NCBI Taxonomy" id="408172"/>
    <lineage>
        <taxon>unclassified sequences</taxon>
        <taxon>metagenomes</taxon>
        <taxon>ecological metagenomes</taxon>
    </lineage>
</organism>
<evidence type="ECO:0000256" key="3">
    <source>
        <dbReference type="ARBA" id="ARBA00022692"/>
    </source>
</evidence>
<dbReference type="InterPro" id="IPR004329">
    <property type="entry name" value="CcmE"/>
</dbReference>
<keyword evidence="7" id="KW-0408">Iron</keyword>
<sequence>FSITDLNRNIPVSYRGILPSLFREGQGVIVQGRLENSDHFIADEVMAKHDENYMPPEVADALKKSGKWKGKPE</sequence>
<dbReference type="GO" id="GO:0017004">
    <property type="term" value="P:cytochrome complex assembly"/>
    <property type="evidence" value="ECO:0007669"/>
    <property type="project" value="UniProtKB-KW"/>
</dbReference>
<protein>
    <recommendedName>
        <fullName evidence="10">Cytochrome c biogenesis protein CcmE</fullName>
    </recommendedName>
</protein>
<dbReference type="GO" id="GO:0020037">
    <property type="term" value="F:heme binding"/>
    <property type="evidence" value="ECO:0007669"/>
    <property type="project" value="InterPro"/>
</dbReference>
<feature type="non-terminal residue" evidence="9">
    <location>
        <position position="1"/>
    </location>
</feature>
<dbReference type="GO" id="GO:0017003">
    <property type="term" value="P:protein-heme linkage"/>
    <property type="evidence" value="ECO:0007669"/>
    <property type="project" value="InterPro"/>
</dbReference>
<name>A0A382EW54_9ZZZZ</name>
<evidence type="ECO:0000256" key="8">
    <source>
        <dbReference type="ARBA" id="ARBA00023136"/>
    </source>
</evidence>
<proteinExistence type="predicted"/>
<keyword evidence="6" id="KW-1133">Transmembrane helix</keyword>
<dbReference type="GO" id="GO:0005886">
    <property type="term" value="C:plasma membrane"/>
    <property type="evidence" value="ECO:0007669"/>
    <property type="project" value="InterPro"/>
</dbReference>
<keyword evidence="2" id="KW-0349">Heme</keyword>
<keyword evidence="5" id="KW-0201">Cytochrome c-type biogenesis</keyword>
<dbReference type="Pfam" id="PF03100">
    <property type="entry name" value="CcmE"/>
    <property type="match status" value="1"/>
</dbReference>
<evidence type="ECO:0000256" key="4">
    <source>
        <dbReference type="ARBA" id="ARBA00022723"/>
    </source>
</evidence>
<evidence type="ECO:0000256" key="2">
    <source>
        <dbReference type="ARBA" id="ARBA00022617"/>
    </source>
</evidence>
<gene>
    <name evidence="9" type="ORF">METZ01_LOCUS207366</name>
</gene>
<accession>A0A382EW54</accession>
<dbReference type="AlphaFoldDB" id="A0A382EW54"/>
<dbReference type="InterPro" id="IPR036127">
    <property type="entry name" value="CcmE-like_sf"/>
</dbReference>
<evidence type="ECO:0000256" key="6">
    <source>
        <dbReference type="ARBA" id="ARBA00022989"/>
    </source>
</evidence>
<reference evidence="9" key="1">
    <citation type="submission" date="2018-05" db="EMBL/GenBank/DDBJ databases">
        <authorList>
            <person name="Lanie J.A."/>
            <person name="Ng W.-L."/>
            <person name="Kazmierczak K.M."/>
            <person name="Andrzejewski T.M."/>
            <person name="Davidsen T.M."/>
            <person name="Wayne K.J."/>
            <person name="Tettelin H."/>
            <person name="Glass J.I."/>
            <person name="Rusch D."/>
            <person name="Podicherti R."/>
            <person name="Tsui H.-C.T."/>
            <person name="Winkler M.E."/>
        </authorList>
    </citation>
    <scope>NUCLEOTIDE SEQUENCE</scope>
</reference>
<keyword evidence="4" id="KW-0479">Metal-binding</keyword>
<evidence type="ECO:0008006" key="10">
    <source>
        <dbReference type="Google" id="ProtNLM"/>
    </source>
</evidence>
<evidence type="ECO:0000256" key="5">
    <source>
        <dbReference type="ARBA" id="ARBA00022748"/>
    </source>
</evidence>
<dbReference type="Gene3D" id="2.40.50.140">
    <property type="entry name" value="Nucleic acid-binding proteins"/>
    <property type="match status" value="1"/>
</dbReference>
<dbReference type="PANTHER" id="PTHR34128:SF2">
    <property type="entry name" value="CYTOCHROME C-TYPE BIOGENESIS PROTEIN CCME HOMOLOG, MITOCHONDRIAL"/>
    <property type="match status" value="1"/>
</dbReference>
<evidence type="ECO:0000313" key="9">
    <source>
        <dbReference type="EMBL" id="SVB54512.1"/>
    </source>
</evidence>
<keyword evidence="3" id="KW-0812">Transmembrane</keyword>